<dbReference type="InterPro" id="IPR051533">
    <property type="entry name" value="WaaL-like"/>
</dbReference>
<dbReference type="GO" id="GO:0016874">
    <property type="term" value="F:ligase activity"/>
    <property type="evidence" value="ECO:0007669"/>
    <property type="project" value="UniProtKB-KW"/>
</dbReference>
<keyword evidence="8" id="KW-1185">Reference proteome</keyword>
<proteinExistence type="predicted"/>
<feature type="transmembrane region" description="Helical" evidence="5">
    <location>
        <begin position="145"/>
        <end position="164"/>
    </location>
</feature>
<comment type="caution">
    <text evidence="7">The sequence shown here is derived from an EMBL/GenBank/DDBJ whole genome shotgun (WGS) entry which is preliminary data.</text>
</comment>
<evidence type="ECO:0000256" key="4">
    <source>
        <dbReference type="ARBA" id="ARBA00023136"/>
    </source>
</evidence>
<dbReference type="PANTHER" id="PTHR37422">
    <property type="entry name" value="TEICHURONIC ACID BIOSYNTHESIS PROTEIN TUAE"/>
    <property type="match status" value="1"/>
</dbReference>
<dbReference type="EMBL" id="JBHSWN010000001">
    <property type="protein sequence ID" value="MFC6792616.1"/>
    <property type="molecule type" value="Genomic_DNA"/>
</dbReference>
<evidence type="ECO:0000256" key="3">
    <source>
        <dbReference type="ARBA" id="ARBA00022989"/>
    </source>
</evidence>
<evidence type="ECO:0000256" key="1">
    <source>
        <dbReference type="ARBA" id="ARBA00004141"/>
    </source>
</evidence>
<sequence>MRTVTETVFPNSEPAVKRPARDLPDVVRLAYMTFVVVALLNHTWFTDLATPTPIGEVEGGSLATQILFISMILVGVPLVWHLGVDRLRPLATKSVLAFGGWLLLTSLISGDPALSLRRLALYVIAGFLSVSLLVVARSARQLADAFAMAGLTVLASSYLGLLLVPGLTIHSHFDLTGEIGHDGLWRGIFSHKNEAGMAMTILVILGLFIASVRSALLGWIMVAGAGIFLIGSGSKTPMITLVMVLGISWLCGILRSRFLRLVLLVGPVLLLMTITIGSIVLPPVRAVLDVVLPDATFTARNEIWAFAIDNIVQKPLTGFGFGAFWMTERTVYASVVNPDSNWVQMATQAHNSFLDAAVAMGLPGFVLTLLVFIAMPTRDFLYRLPQGATDPSAELFLRLWQLVLLSASLETILFNPNTPAFGMIVMAIAGLRMLTVRPVIA</sequence>
<dbReference type="InterPro" id="IPR007016">
    <property type="entry name" value="O-antigen_ligase-rel_domated"/>
</dbReference>
<feature type="domain" description="O-antigen ligase-related" evidence="6">
    <location>
        <begin position="222"/>
        <end position="368"/>
    </location>
</feature>
<evidence type="ECO:0000259" key="6">
    <source>
        <dbReference type="Pfam" id="PF04932"/>
    </source>
</evidence>
<reference evidence="8" key="1">
    <citation type="journal article" date="2019" name="Int. J. Syst. Evol. Microbiol.">
        <title>The Global Catalogue of Microorganisms (GCM) 10K type strain sequencing project: providing services to taxonomists for standard genome sequencing and annotation.</title>
        <authorList>
            <consortium name="The Broad Institute Genomics Platform"/>
            <consortium name="The Broad Institute Genome Sequencing Center for Infectious Disease"/>
            <person name="Wu L."/>
            <person name="Ma J."/>
        </authorList>
    </citation>
    <scope>NUCLEOTIDE SEQUENCE [LARGE SCALE GENOMIC DNA]</scope>
    <source>
        <strain evidence="8">CCUG 48316</strain>
    </source>
</reference>
<keyword evidence="2 5" id="KW-0812">Transmembrane</keyword>
<dbReference type="Pfam" id="PF04932">
    <property type="entry name" value="Wzy_C"/>
    <property type="match status" value="1"/>
</dbReference>
<feature type="transmembrane region" description="Helical" evidence="5">
    <location>
        <begin position="201"/>
        <end position="230"/>
    </location>
</feature>
<keyword evidence="7" id="KW-0436">Ligase</keyword>
<feature type="transmembrane region" description="Helical" evidence="5">
    <location>
        <begin position="90"/>
        <end position="107"/>
    </location>
</feature>
<feature type="transmembrane region" description="Helical" evidence="5">
    <location>
        <begin position="62"/>
        <end position="84"/>
    </location>
</feature>
<feature type="transmembrane region" description="Helical" evidence="5">
    <location>
        <begin position="261"/>
        <end position="281"/>
    </location>
</feature>
<dbReference type="Proteomes" id="UP001596292">
    <property type="component" value="Unassembled WGS sequence"/>
</dbReference>
<feature type="transmembrane region" description="Helical" evidence="5">
    <location>
        <begin position="119"/>
        <end position="139"/>
    </location>
</feature>
<feature type="transmembrane region" description="Helical" evidence="5">
    <location>
        <begin position="29"/>
        <end position="50"/>
    </location>
</feature>
<keyword evidence="4 5" id="KW-0472">Membrane</keyword>
<keyword evidence="3 5" id="KW-1133">Transmembrane helix</keyword>
<evidence type="ECO:0000313" key="8">
    <source>
        <dbReference type="Proteomes" id="UP001596292"/>
    </source>
</evidence>
<comment type="subcellular location">
    <subcellularLocation>
        <location evidence="1">Membrane</location>
        <topology evidence="1">Multi-pass membrane protein</topology>
    </subcellularLocation>
</comment>
<dbReference type="PANTHER" id="PTHR37422:SF21">
    <property type="entry name" value="EXOQ-LIKE PROTEIN"/>
    <property type="match status" value="1"/>
</dbReference>
<protein>
    <submittedName>
        <fullName evidence="7">O-antigen ligase family protein</fullName>
    </submittedName>
</protein>
<evidence type="ECO:0000256" key="2">
    <source>
        <dbReference type="ARBA" id="ARBA00022692"/>
    </source>
</evidence>
<evidence type="ECO:0000256" key="5">
    <source>
        <dbReference type="SAM" id="Phobius"/>
    </source>
</evidence>
<feature type="transmembrane region" description="Helical" evidence="5">
    <location>
        <begin position="420"/>
        <end position="440"/>
    </location>
</feature>
<feature type="transmembrane region" description="Helical" evidence="5">
    <location>
        <begin position="236"/>
        <end position="254"/>
    </location>
</feature>
<evidence type="ECO:0000313" key="7">
    <source>
        <dbReference type="EMBL" id="MFC6792616.1"/>
    </source>
</evidence>
<organism evidence="7 8">
    <name type="scientific">Methylobacterium komagatae</name>
    <dbReference type="NCBI Taxonomy" id="374425"/>
    <lineage>
        <taxon>Bacteria</taxon>
        <taxon>Pseudomonadati</taxon>
        <taxon>Pseudomonadota</taxon>
        <taxon>Alphaproteobacteria</taxon>
        <taxon>Hyphomicrobiales</taxon>
        <taxon>Methylobacteriaceae</taxon>
        <taxon>Methylobacterium</taxon>
    </lineage>
</organism>
<name>A0ABW2BRM5_9HYPH</name>
<gene>
    <name evidence="7" type="ORF">ACFQE0_25525</name>
</gene>
<feature type="transmembrane region" description="Helical" evidence="5">
    <location>
        <begin position="353"/>
        <end position="374"/>
    </location>
</feature>
<accession>A0ABW2BRM5</accession>